<evidence type="ECO:0000259" key="6">
    <source>
        <dbReference type="PROSITE" id="PS50030"/>
    </source>
</evidence>
<feature type="region of interest" description="Disordered" evidence="5">
    <location>
        <begin position="2412"/>
        <end position="2449"/>
    </location>
</feature>
<dbReference type="SMART" id="SM00165">
    <property type="entry name" value="UBA"/>
    <property type="match status" value="1"/>
</dbReference>
<evidence type="ECO:0000313" key="8">
    <source>
        <dbReference type="EMBL" id="CAB3404323.1"/>
    </source>
</evidence>
<sequence length="2873" mass="333524">MCKFQTCSDCTLFSNIAIIQNNDGFAPERGDASSPAASGAEIDDMPAGASAARSPIGGTSESGDEGPRKRSASPNSSNLINWDNPAKKMCTDGVNVNEWIHDQQQTETNPINTNEMTTAYKENHEMLEQMGFVVEEIDLALRLSSNDVEKAIQYLTREISGLDSNKTNTSTIDARALFNMNDIIQNQYVESDEEDVSDSESCVWRDEDCRRVKTIVDMNRNIFYRKNGSFSRCLTVCKNILTRKTKDWKECLEFVETVVVYAINRHVNPPEYQKVYLGEQEIMLIEELYHAVIPIMSLRMTYNPVTIRTILSIEEMFNPRNKFFTSSAPYFARSERVYPNTNWVVPELVESPDNKLLFASLADEYIQNIIPLYNRRFLEDEDVPVNDIMLLIRSLAPFVPIFDRRNEQLRTCVRAWTNVALGRLRTMTDKEIRDSLTRRHACDMIGESINICDKLDFDIVETTMEPRMEFLKKCLNCPQMECMMFALEELGNMSNHIYHYSTVTFRDLDSISEPRFKQWLIDNKVLQMILTGNMDSAVYVERTQPILHYMTPELTEDDLKFIWSLRKGRMGVSVENFNKIMDLIVKGLTIEQMKWVFDLFRKSFNNRETRLYESIFNFCYIMVARDRNDSCKLMVARTIWELIEFCRGPPLIVPFKCIEFGMKKHCDILNSLDDKESRDLFLVKAIEMLKADATFSETYVVYLHIMLDKLKKMYIPRRITIADRCDEDFLKIERLRERLKIGNLFEQLMDRLEYVRKVAHENFESASLNSLMASSQESLSNAVFESTLDEFDGISQSILTSTFINGIDYGFVLDATLKLMRWLIESEVTGLTTEFLERLFNMFIYKSDSKSDEKAKIFNLLSELKLQTVRQDSSRSILSLFCKIDVAAVQIDGLRCFKRYFEDIEIMPNEEDTPLIESHIMERMNECKLFLWKLILLNDSDEVVDKSIEAFCEREIVAVTSPSSIRMNTRHFLSVFAYYIEQIKKELYSRSGKEIPEDTYQKKDIEICEEEIAQHAIPVEKMLTETLMRALDRLIRFLFTFVQLGNDKNPMIRQYPRHSASLSGHVVTFSLELRSDDMEDIDNLEWKRVVCDSNSTIGELKVRIARRLIYHENFVDFSLLKRMDDSSLPDSNCRYDNLTLKECHFASESDSILASEKSVILIKPRRSHGRRQDSRRATRESYLPSYIVSKYNFYDLIHELVTIGDTRLRSSCRRLLLLLPTQPAFLEKLQLTEDEKDQDVSLVEKFNNFCNENLNELMPNRTLYALEAISSIVAPTVMTVASTRKASELISAMHETDVFYKFATKVLQSPNIVPTTRIPQNDRHSIFERIIQIFRAVYTGRSSLTKAISNEKLVRREMFRIADQMTASRQSARPIDNDVGFVLLNLPLQPSTNEIYGIREIETLECCSVEVLNTRVHSFGKISSWSVYELQEMLNTLRNFIWIHAATDSIASVPIVAVHEDEANGNSGNREKSASEIIQGAKINLPIPKGYTAAMPTETILCFRWLIIRKVLSIIRLLVKHWIANCDNTGLLCLLAHLFLEKSWRQFYKDILVNCHKQFRDYMQRAIVKISKYNPNILHMVLKMLFELYYELPMFEGKTEDLTPLEKRQRLQSENIVFAIHDCLPTDKPTTLKKINVLAMCDYDWSSIGFVPITILTDAIRSLTVYQPRFSEVRREYNRIEETFAFTRMKLITAVIPFCTQAQIENCGTTFLDTIMNKFLFPPLPDVEQGMIEDITYRWENNCRDIAIQAVNYFCERSFKLMNQVFDMMHLFPMFHKMVDSSYRPLIRPREYDQVGLKNDGGTCYMNATLQQLVHVPGLAAKIISIKGIDPTLKWGDNTTALFTELQKVFAQLVFSKAQACIPCGMWKEFRFEPDVPLNTKQHHDAIDFYSILLDKCDEVIKKLKLPQMFQEKFYGKYSYEKICYGCWHRYKSPDEEFNCISLALHGDNLQEAIENFLDAHVMEGENAYYCQECNEKKTTLNRTSFLELPSTMTIQLKRFTYDVINNMIKKDNQYFKFPFEIDMQPYMTASRHVPDDQVQALFDDVLYVCNDPSTPPPSNGDCEPLKTAASSSNLLESPQKKLFRRHRSSTLRLSQSVAAASSNDLASKDAPKPMIYELVGVLAHSGIATAGHYYSFVKERREEFKDSCSYGNWYHINDTQTQPMNMDTHEDLWFGGHMNPEIMNEERIRHWNAYVLFYELKNDDTEKENDKLNGSGDGPRPKVTFQCSDVEIKHPVDDELTSALKLFDEAKKLRLEMFHSMDPNLQEFLNEEHARYLKERDYYSTDVYYLFVMSCYRLLRGVQVDFTLETVTREAFMYHAFVKCFSYISRICWQMFDEHRPKGYPRSTIELLKILMNENRRNKTVLMANLVRNDMEVFTRLVEVNEHDARHAFWVVVRFAFRHWVLENGDPPSSQGSVKMVASRDSTDVEDDDEEEDEDDEDDIDDEEIESDIEGALEVPITKAIRPIIRINPIVPPVVPVEPYIDKRTTDDVICEELTNDQSLMKKIICKIVQLLSFQCDPMVRFEFGGRHFTRHSVDIMQMIARANSFGANFLLSCNVLECATDLFIEDCQTPFARLRFSEARMKANGLWPTLPWLFFELLNVFLERVRAPTLDARLVPRNALNLLIIYCSAREEAENVAKMPDDRKLLHARIIECFYQQIVILMCSEREEDVHEYIVQLVQTVLKEMTMSGGCFGENTWPYLITFFCDLAQRLHSLENVDLALKILEELLYVPVAEDETMVHPGLLPQMRKWLQFRGSHKTKKMFEALFYLRKSKNEDIADTFRTKFKELFDASDDEDGNEQDRASLEMIRLADDGERRSPPIIGPQPLRRASNTTNLTAETEPAIATARIIETRAIDLKKHIQSDRND</sequence>
<feature type="compositionally biased region" description="Acidic residues" evidence="5">
    <location>
        <begin position="2429"/>
        <end position="2449"/>
    </location>
</feature>
<dbReference type="GO" id="GO:0005829">
    <property type="term" value="C:cytosol"/>
    <property type="evidence" value="ECO:0007669"/>
    <property type="project" value="TreeGrafter"/>
</dbReference>
<dbReference type="InterPro" id="IPR009060">
    <property type="entry name" value="UBA-like_sf"/>
</dbReference>
<dbReference type="InterPro" id="IPR015940">
    <property type="entry name" value="UBA"/>
</dbReference>
<gene>
    <name evidence="8" type="ORF">CBOVIS_LOCUS6678</name>
</gene>
<feature type="domain" description="USP" evidence="7">
    <location>
        <begin position="1795"/>
        <end position="2202"/>
    </location>
</feature>
<dbReference type="PANTHER" id="PTHR24006">
    <property type="entry name" value="UBIQUITIN CARBOXYL-TERMINAL HYDROLASE"/>
    <property type="match status" value="1"/>
</dbReference>
<dbReference type="PANTHER" id="PTHR24006:SF933">
    <property type="entry name" value="UBA DOMAIN-CONTAINING PROTEIN"/>
    <property type="match status" value="1"/>
</dbReference>
<dbReference type="Pfam" id="PF25010">
    <property type="entry name" value="ARM_UBP24_USP9X-Y"/>
    <property type="match status" value="1"/>
</dbReference>
<dbReference type="PROSITE" id="PS50235">
    <property type="entry name" value="USP_3"/>
    <property type="match status" value="1"/>
</dbReference>
<dbReference type="InterPro" id="IPR028889">
    <property type="entry name" value="USP"/>
</dbReference>
<feature type="compositionally biased region" description="Polar residues" evidence="5">
    <location>
        <begin position="72"/>
        <end position="81"/>
    </location>
</feature>
<organism evidence="8 9">
    <name type="scientific">Caenorhabditis bovis</name>
    <dbReference type="NCBI Taxonomy" id="2654633"/>
    <lineage>
        <taxon>Eukaryota</taxon>
        <taxon>Metazoa</taxon>
        <taxon>Ecdysozoa</taxon>
        <taxon>Nematoda</taxon>
        <taxon>Chromadorea</taxon>
        <taxon>Rhabditida</taxon>
        <taxon>Rhabditina</taxon>
        <taxon>Rhabditomorpha</taxon>
        <taxon>Rhabditoidea</taxon>
        <taxon>Rhabditidae</taxon>
        <taxon>Peloderinae</taxon>
        <taxon>Caenorhabditis</taxon>
    </lineage>
</organism>
<keyword evidence="9" id="KW-1185">Reference proteome</keyword>
<dbReference type="InterPro" id="IPR050164">
    <property type="entry name" value="Peptidase_C19"/>
</dbReference>
<dbReference type="InterPro" id="IPR001394">
    <property type="entry name" value="Peptidase_C19_UCH"/>
</dbReference>
<dbReference type="SUPFAM" id="SSF46934">
    <property type="entry name" value="UBA-like"/>
    <property type="match status" value="1"/>
</dbReference>
<evidence type="ECO:0000256" key="4">
    <source>
        <dbReference type="ARBA" id="ARBA00022801"/>
    </source>
</evidence>
<evidence type="ECO:0000313" key="9">
    <source>
        <dbReference type="Proteomes" id="UP000494206"/>
    </source>
</evidence>
<dbReference type="GO" id="GO:0016579">
    <property type="term" value="P:protein deubiquitination"/>
    <property type="evidence" value="ECO:0007669"/>
    <property type="project" value="InterPro"/>
</dbReference>
<dbReference type="Pfam" id="PF00443">
    <property type="entry name" value="UCH"/>
    <property type="match status" value="1"/>
</dbReference>
<evidence type="ECO:0000256" key="3">
    <source>
        <dbReference type="ARBA" id="ARBA00022786"/>
    </source>
</evidence>
<reference evidence="8 9" key="1">
    <citation type="submission" date="2020-04" db="EMBL/GenBank/DDBJ databases">
        <authorList>
            <person name="Laetsch R D."/>
            <person name="Stevens L."/>
            <person name="Kumar S."/>
            <person name="Blaxter L. M."/>
        </authorList>
    </citation>
    <scope>NUCLEOTIDE SEQUENCE [LARGE SCALE GENOMIC DNA]</scope>
</reference>
<dbReference type="GO" id="GO:0005634">
    <property type="term" value="C:nucleus"/>
    <property type="evidence" value="ECO:0007669"/>
    <property type="project" value="TreeGrafter"/>
</dbReference>
<evidence type="ECO:0000256" key="1">
    <source>
        <dbReference type="ARBA" id="ARBA00009085"/>
    </source>
</evidence>
<dbReference type="OrthoDB" id="289038at2759"/>
<dbReference type="PROSITE" id="PS00972">
    <property type="entry name" value="USP_1"/>
    <property type="match status" value="1"/>
</dbReference>
<dbReference type="InterPro" id="IPR056850">
    <property type="entry name" value="ARM_UBP34_24_USP9X_Y"/>
</dbReference>
<protein>
    <recommendedName>
        <fullName evidence="10">Ubiquitinyl hydrolase 1</fullName>
    </recommendedName>
</protein>
<accession>A0A8S1EUG6</accession>
<comment type="caution">
    <text evidence="8">The sequence shown here is derived from an EMBL/GenBank/DDBJ whole genome shotgun (WGS) entry which is preliminary data.</text>
</comment>
<dbReference type="GO" id="GO:0006508">
    <property type="term" value="P:proteolysis"/>
    <property type="evidence" value="ECO:0007669"/>
    <property type="project" value="UniProtKB-KW"/>
</dbReference>
<dbReference type="PROSITE" id="PS50030">
    <property type="entry name" value="UBA"/>
    <property type="match status" value="1"/>
</dbReference>
<keyword evidence="3" id="KW-0833">Ubl conjugation pathway</keyword>
<evidence type="ECO:0008006" key="10">
    <source>
        <dbReference type="Google" id="ProtNLM"/>
    </source>
</evidence>
<dbReference type="GO" id="GO:0004843">
    <property type="term" value="F:cysteine-type deubiquitinase activity"/>
    <property type="evidence" value="ECO:0007669"/>
    <property type="project" value="InterPro"/>
</dbReference>
<evidence type="ECO:0000256" key="5">
    <source>
        <dbReference type="SAM" id="MobiDB-lite"/>
    </source>
</evidence>
<dbReference type="PROSITE" id="PS00973">
    <property type="entry name" value="USP_2"/>
    <property type="match status" value="1"/>
</dbReference>
<name>A0A8S1EUG6_9PELO</name>
<dbReference type="InterPro" id="IPR018200">
    <property type="entry name" value="USP_CS"/>
</dbReference>
<evidence type="ECO:0000259" key="7">
    <source>
        <dbReference type="PROSITE" id="PS50235"/>
    </source>
</evidence>
<proteinExistence type="inferred from homology"/>
<dbReference type="SUPFAM" id="SSF54001">
    <property type="entry name" value="Cysteine proteinases"/>
    <property type="match status" value="1"/>
</dbReference>
<feature type="domain" description="UBA" evidence="6">
    <location>
        <begin position="118"/>
        <end position="158"/>
    </location>
</feature>
<dbReference type="Gene3D" id="1.10.8.10">
    <property type="entry name" value="DNA helicase RuvA subunit, C-terminal domain"/>
    <property type="match status" value="1"/>
</dbReference>
<keyword evidence="4" id="KW-0378">Hydrolase</keyword>
<dbReference type="EMBL" id="CADEPM010000004">
    <property type="protein sequence ID" value="CAB3404323.1"/>
    <property type="molecule type" value="Genomic_DNA"/>
</dbReference>
<comment type="similarity">
    <text evidence="1">Belongs to the peptidase C19 family.</text>
</comment>
<feature type="region of interest" description="Disordered" evidence="5">
    <location>
        <begin position="27"/>
        <end position="85"/>
    </location>
</feature>
<keyword evidence="2" id="KW-0645">Protease</keyword>
<dbReference type="Proteomes" id="UP000494206">
    <property type="component" value="Unassembled WGS sequence"/>
</dbReference>
<evidence type="ECO:0000256" key="2">
    <source>
        <dbReference type="ARBA" id="ARBA00022670"/>
    </source>
</evidence>
<dbReference type="InterPro" id="IPR038765">
    <property type="entry name" value="Papain-like_cys_pep_sf"/>
</dbReference>
<dbReference type="Gene3D" id="3.90.70.10">
    <property type="entry name" value="Cysteine proteinases"/>
    <property type="match status" value="1"/>
</dbReference>